<dbReference type="AlphaFoldDB" id="A0A271LVU1"/>
<name>A0A271LVU1_9HYPH</name>
<dbReference type="OrthoDB" id="9931467at2"/>
<organism evidence="1 2">
    <name type="scientific">Mesorhizobium temperatum</name>
    <dbReference type="NCBI Taxonomy" id="241416"/>
    <lineage>
        <taxon>Bacteria</taxon>
        <taxon>Pseudomonadati</taxon>
        <taxon>Pseudomonadota</taxon>
        <taxon>Alphaproteobacteria</taxon>
        <taxon>Hyphomicrobiales</taxon>
        <taxon>Phyllobacteriaceae</taxon>
        <taxon>Mesorhizobium</taxon>
    </lineage>
</organism>
<keyword evidence="2" id="KW-1185">Reference proteome</keyword>
<evidence type="ECO:0000313" key="1">
    <source>
        <dbReference type="EMBL" id="PAQ12282.1"/>
    </source>
</evidence>
<comment type="caution">
    <text evidence="1">The sequence shown here is derived from an EMBL/GenBank/DDBJ whole genome shotgun (WGS) entry which is preliminary data.</text>
</comment>
<reference evidence="1 2" key="1">
    <citation type="submission" date="2017-08" db="EMBL/GenBank/DDBJ databases">
        <title>Mesorhizobium wenxinae sp. nov., a novel rhizobial species isolated from root nodules of chickpea (Cicer arietinum L.).</title>
        <authorList>
            <person name="Zhang J."/>
        </authorList>
    </citation>
    <scope>NUCLEOTIDE SEQUENCE [LARGE SCALE GENOMIC DNA]</scope>
    <source>
        <strain evidence="1 2">SDW018</strain>
    </source>
</reference>
<proteinExistence type="predicted"/>
<protein>
    <submittedName>
        <fullName evidence="1">Uncharacterized protein</fullName>
    </submittedName>
</protein>
<evidence type="ECO:0000313" key="2">
    <source>
        <dbReference type="Proteomes" id="UP000216442"/>
    </source>
</evidence>
<accession>A0A271LVU1</accession>
<dbReference type="RefSeq" id="WP_143747750.1">
    <property type="nucleotide sequence ID" value="NZ_NPKJ01000006.1"/>
</dbReference>
<sequence length="149" mass="15908">MAVMRGLRCAVEGKVADTPNAELVVLAQAKSRVDQGVAHLAIAVVYPTYIRSVQFSRLPQELGSASLKFSVLTDPDNATWHHGSVNEILAELRRAHDVIVRDDVLQQAVDTLNIGLAEVSSALLDSGATCDRLIKLLGIGTKGHAETAV</sequence>
<dbReference type="EMBL" id="NPKJ01000006">
    <property type="protein sequence ID" value="PAQ12282.1"/>
    <property type="molecule type" value="Genomic_DNA"/>
</dbReference>
<dbReference type="Proteomes" id="UP000216442">
    <property type="component" value="Unassembled WGS sequence"/>
</dbReference>
<gene>
    <name evidence="1" type="ORF">CIT26_01490</name>
</gene>